<sequence length="223" mass="24367">MPRHIGLPTFFGDSFRVENPPPSQWGSERASSSHAPPPGAPAGKPAAGLTGGTVELHGGAARTRVLKEGYLSKTSRHMRVWRARFFVLEADLLIYYISDREAHATPRQKPKGHIPLHGSSTQRAVDPLGFKLKTPQRVYAFRAESPQQVEDWLQALAAFAPLINGTNARDSDNESMLDSQSGGSRTVTLEDLRPPPCLEQIRNTQTWTDVTPSVDAGVQLPPS</sequence>
<feature type="domain" description="PH" evidence="2">
    <location>
        <begin position="64"/>
        <end position="161"/>
    </location>
</feature>
<feature type="region of interest" description="Disordered" evidence="1">
    <location>
        <begin position="167"/>
        <end position="193"/>
    </location>
</feature>
<protein>
    <recommendedName>
        <fullName evidence="2">PH domain-containing protein</fullName>
    </recommendedName>
</protein>
<gene>
    <name evidence="3" type="ORF">AB1Y20_005617</name>
</gene>
<dbReference type="SUPFAM" id="SSF50729">
    <property type="entry name" value="PH domain-like"/>
    <property type="match status" value="1"/>
</dbReference>
<dbReference type="InterPro" id="IPR045188">
    <property type="entry name" value="Boi1/Boi2-like"/>
</dbReference>
<dbReference type="Proteomes" id="UP001515480">
    <property type="component" value="Unassembled WGS sequence"/>
</dbReference>
<dbReference type="CDD" id="cd00821">
    <property type="entry name" value="PH"/>
    <property type="match status" value="1"/>
</dbReference>
<dbReference type="EMBL" id="JBGBPQ010000013">
    <property type="protein sequence ID" value="KAL1512358.1"/>
    <property type="molecule type" value="Genomic_DNA"/>
</dbReference>
<name>A0AB34J4M7_PRYPA</name>
<dbReference type="PROSITE" id="PS50003">
    <property type="entry name" value="PH_DOMAIN"/>
    <property type="match status" value="1"/>
</dbReference>
<dbReference type="SMART" id="SM00233">
    <property type="entry name" value="PH"/>
    <property type="match status" value="1"/>
</dbReference>
<dbReference type="PANTHER" id="PTHR22902:SF39">
    <property type="entry name" value="PH DOMAIN-CONTAINING PROTEIN-RELATED"/>
    <property type="match status" value="1"/>
</dbReference>
<comment type="caution">
    <text evidence="3">The sequence shown here is derived from an EMBL/GenBank/DDBJ whole genome shotgun (WGS) entry which is preliminary data.</text>
</comment>
<dbReference type="PANTHER" id="PTHR22902">
    <property type="entry name" value="SESQUIPEDALIAN"/>
    <property type="match status" value="1"/>
</dbReference>
<dbReference type="InterPro" id="IPR011993">
    <property type="entry name" value="PH-like_dom_sf"/>
</dbReference>
<dbReference type="Pfam" id="PF00169">
    <property type="entry name" value="PH"/>
    <property type="match status" value="1"/>
</dbReference>
<accession>A0AB34J4M7</accession>
<dbReference type="GO" id="GO:0005769">
    <property type="term" value="C:early endosome"/>
    <property type="evidence" value="ECO:0007669"/>
    <property type="project" value="TreeGrafter"/>
</dbReference>
<feature type="region of interest" description="Disordered" evidence="1">
    <location>
        <begin position="1"/>
        <end position="54"/>
    </location>
</feature>
<dbReference type="AlphaFoldDB" id="A0AB34J4M7"/>
<dbReference type="InterPro" id="IPR001849">
    <property type="entry name" value="PH_domain"/>
</dbReference>
<dbReference type="Gene3D" id="2.30.29.30">
    <property type="entry name" value="Pleckstrin-homology domain (PH domain)/Phosphotyrosine-binding domain (PTB)"/>
    <property type="match status" value="1"/>
</dbReference>
<evidence type="ECO:0000313" key="3">
    <source>
        <dbReference type="EMBL" id="KAL1512358.1"/>
    </source>
</evidence>
<dbReference type="GO" id="GO:0007032">
    <property type="term" value="P:endosome organization"/>
    <property type="evidence" value="ECO:0007669"/>
    <property type="project" value="TreeGrafter"/>
</dbReference>
<dbReference type="GO" id="GO:0055037">
    <property type="term" value="C:recycling endosome"/>
    <property type="evidence" value="ECO:0007669"/>
    <property type="project" value="TreeGrafter"/>
</dbReference>
<dbReference type="GO" id="GO:0005829">
    <property type="term" value="C:cytosol"/>
    <property type="evidence" value="ECO:0007669"/>
    <property type="project" value="GOC"/>
</dbReference>
<organism evidence="3 4">
    <name type="scientific">Prymnesium parvum</name>
    <name type="common">Toxic golden alga</name>
    <dbReference type="NCBI Taxonomy" id="97485"/>
    <lineage>
        <taxon>Eukaryota</taxon>
        <taxon>Haptista</taxon>
        <taxon>Haptophyta</taxon>
        <taxon>Prymnesiophyceae</taxon>
        <taxon>Prymnesiales</taxon>
        <taxon>Prymnesiaceae</taxon>
        <taxon>Prymnesium</taxon>
    </lineage>
</organism>
<feature type="compositionally biased region" description="Polar residues" evidence="1">
    <location>
        <begin position="24"/>
        <end position="34"/>
    </location>
</feature>
<proteinExistence type="predicted"/>
<dbReference type="GO" id="GO:0005802">
    <property type="term" value="C:trans-Golgi network"/>
    <property type="evidence" value="ECO:0007669"/>
    <property type="project" value="TreeGrafter"/>
</dbReference>
<evidence type="ECO:0000256" key="1">
    <source>
        <dbReference type="SAM" id="MobiDB-lite"/>
    </source>
</evidence>
<feature type="compositionally biased region" description="Polar residues" evidence="1">
    <location>
        <begin position="167"/>
        <end position="187"/>
    </location>
</feature>
<keyword evidence="4" id="KW-1185">Reference proteome</keyword>
<evidence type="ECO:0000259" key="2">
    <source>
        <dbReference type="PROSITE" id="PS50003"/>
    </source>
</evidence>
<reference evidence="3 4" key="1">
    <citation type="journal article" date="2024" name="Science">
        <title>Giant polyketide synthase enzymes in the biosynthesis of giant marine polyether toxins.</title>
        <authorList>
            <person name="Fallon T.R."/>
            <person name="Shende V.V."/>
            <person name="Wierzbicki I.H."/>
            <person name="Pendleton A.L."/>
            <person name="Watervoot N.F."/>
            <person name="Auber R.P."/>
            <person name="Gonzalez D.J."/>
            <person name="Wisecaver J.H."/>
            <person name="Moore B.S."/>
        </authorList>
    </citation>
    <scope>NUCLEOTIDE SEQUENCE [LARGE SCALE GENOMIC DNA]</scope>
    <source>
        <strain evidence="3 4">12B1</strain>
    </source>
</reference>
<dbReference type="GO" id="GO:0001881">
    <property type="term" value="P:receptor recycling"/>
    <property type="evidence" value="ECO:0007669"/>
    <property type="project" value="TreeGrafter"/>
</dbReference>
<evidence type="ECO:0000313" key="4">
    <source>
        <dbReference type="Proteomes" id="UP001515480"/>
    </source>
</evidence>
<dbReference type="GO" id="GO:0042147">
    <property type="term" value="P:retrograde transport, endosome to Golgi"/>
    <property type="evidence" value="ECO:0007669"/>
    <property type="project" value="TreeGrafter"/>
</dbReference>